<dbReference type="Gene3D" id="3.40.50.1000">
    <property type="entry name" value="HAD superfamily/HAD-like"/>
    <property type="match status" value="1"/>
</dbReference>
<evidence type="ECO:0000256" key="1">
    <source>
        <dbReference type="ARBA" id="ARBA00001946"/>
    </source>
</evidence>
<dbReference type="Proteomes" id="UP000271533">
    <property type="component" value="Chromosome"/>
</dbReference>
<evidence type="ECO:0000256" key="2">
    <source>
        <dbReference type="ARBA" id="ARBA00022723"/>
    </source>
</evidence>
<dbReference type="SFLD" id="SFLDS00003">
    <property type="entry name" value="Haloacid_Dehalogenase"/>
    <property type="match status" value="1"/>
</dbReference>
<organism evidence="6 7">
    <name type="scientific">Buchnera aphidicola subsp. Rhopalosiphum maidis</name>
    <dbReference type="NCBI Taxonomy" id="118109"/>
    <lineage>
        <taxon>Bacteria</taxon>
        <taxon>Pseudomonadati</taxon>
        <taxon>Pseudomonadota</taxon>
        <taxon>Gammaproteobacteria</taxon>
        <taxon>Enterobacterales</taxon>
        <taxon>Erwiniaceae</taxon>
        <taxon>Buchnera</taxon>
    </lineage>
</organism>
<dbReference type="SUPFAM" id="SSF56784">
    <property type="entry name" value="HAD-like"/>
    <property type="match status" value="1"/>
</dbReference>
<dbReference type="PROSITE" id="PS01228">
    <property type="entry name" value="COF_1"/>
    <property type="match status" value="1"/>
</dbReference>
<reference evidence="6 7" key="1">
    <citation type="submission" date="2018-10" db="EMBL/GenBank/DDBJ databases">
        <title>Genome sequence of the corn leaf aphid (Rhopalosiphum maidis Fitch).</title>
        <authorList>
            <person name="Chen W."/>
            <person name="Shakir S."/>
            <person name="Bigham M."/>
            <person name="Fei Z."/>
            <person name="Jander G."/>
        </authorList>
    </citation>
    <scope>NUCLEOTIDE SEQUENCE [LARGE SCALE GENOMIC DNA]</scope>
    <source>
        <strain evidence="6 7">BTI</strain>
    </source>
</reference>
<dbReference type="GO" id="GO:0016791">
    <property type="term" value="F:phosphatase activity"/>
    <property type="evidence" value="ECO:0007669"/>
    <property type="project" value="UniProtKB-ARBA"/>
</dbReference>
<sequence>MYRIIAVDLDGTLLSPQNKITKYTEKIIKFLIEKGFYFIFASGRHYIDIMEIRDALNIKVFMITSNGARVYDLNNVLIFENNLDNEIALKLCKIKYLDADIITQVYRNNQWYINNNKINNNFCPSFSTLKYKYFCPKKFDFNKISKVFFTSHNFKKLYNLEKEITSSVGDQVNVHFSALGCLEVVSRQASKGYGLKLISSILGISLKEFIAFGDGMNDQDMLSISGKACIMKNADSRLKKILPYAEVIGSNENDGVAAFLDKNFINKNESIK</sequence>
<comment type="similarity">
    <text evidence="5">Belongs to the HAD-like hydrolase superfamily. Cof family.</text>
</comment>
<keyword evidence="3 6" id="KW-0378">Hydrolase</keyword>
<dbReference type="PANTHER" id="PTHR47267">
    <property type="match status" value="1"/>
</dbReference>
<evidence type="ECO:0000256" key="3">
    <source>
        <dbReference type="ARBA" id="ARBA00022801"/>
    </source>
</evidence>
<name>A0A3G2I4Y5_BUCRM</name>
<dbReference type="InterPro" id="IPR023214">
    <property type="entry name" value="HAD_sf"/>
</dbReference>
<evidence type="ECO:0000256" key="5">
    <source>
        <dbReference type="ARBA" id="ARBA00034778"/>
    </source>
</evidence>
<dbReference type="EMBL" id="CP032759">
    <property type="protein sequence ID" value="AYN24472.1"/>
    <property type="molecule type" value="Genomic_DNA"/>
</dbReference>
<dbReference type="PANTHER" id="PTHR47267:SF4">
    <property type="entry name" value="PYRIDOXAL PHOSPHATE PHOSPHATASE YIGL"/>
    <property type="match status" value="1"/>
</dbReference>
<gene>
    <name evidence="6" type="ORF">D8S97_00520</name>
</gene>
<dbReference type="Pfam" id="PF08282">
    <property type="entry name" value="Hydrolase_3"/>
    <property type="match status" value="1"/>
</dbReference>
<accession>A0A3G2I4Y5</accession>
<dbReference type="NCBIfam" id="TIGR00099">
    <property type="entry name" value="Cof-subfamily"/>
    <property type="match status" value="1"/>
</dbReference>
<comment type="cofactor">
    <cofactor evidence="1">
        <name>Mg(2+)</name>
        <dbReference type="ChEBI" id="CHEBI:18420"/>
    </cofactor>
</comment>
<evidence type="ECO:0000256" key="4">
    <source>
        <dbReference type="ARBA" id="ARBA00022842"/>
    </source>
</evidence>
<dbReference type="InterPro" id="IPR036412">
    <property type="entry name" value="HAD-like_sf"/>
</dbReference>
<dbReference type="AlphaFoldDB" id="A0A3G2I4Y5"/>
<dbReference type="GO" id="GO:0000287">
    <property type="term" value="F:magnesium ion binding"/>
    <property type="evidence" value="ECO:0007669"/>
    <property type="project" value="UniProtKB-ARBA"/>
</dbReference>
<dbReference type="CDD" id="cd07516">
    <property type="entry name" value="HAD_Pase"/>
    <property type="match status" value="1"/>
</dbReference>
<protein>
    <submittedName>
        <fullName evidence="6">Cof-type HAD-IIB family hydrolase</fullName>
    </submittedName>
</protein>
<evidence type="ECO:0000313" key="7">
    <source>
        <dbReference type="Proteomes" id="UP000271533"/>
    </source>
</evidence>
<keyword evidence="2" id="KW-0479">Metal-binding</keyword>
<keyword evidence="4" id="KW-0460">Magnesium</keyword>
<dbReference type="InterPro" id="IPR006379">
    <property type="entry name" value="HAD-SF_hydro_IIB"/>
</dbReference>
<dbReference type="Gene3D" id="3.30.1240.10">
    <property type="match status" value="1"/>
</dbReference>
<dbReference type="RefSeq" id="WP_158360976.1">
    <property type="nucleotide sequence ID" value="NZ_CP032759.1"/>
</dbReference>
<dbReference type="SFLD" id="SFLDG01140">
    <property type="entry name" value="C2.B:_Phosphomannomutase_and_P"/>
    <property type="match status" value="1"/>
</dbReference>
<dbReference type="OrthoDB" id="5498330at2"/>
<dbReference type="NCBIfam" id="TIGR01484">
    <property type="entry name" value="HAD-SF-IIB"/>
    <property type="match status" value="1"/>
</dbReference>
<evidence type="ECO:0000313" key="6">
    <source>
        <dbReference type="EMBL" id="AYN24472.1"/>
    </source>
</evidence>
<proteinExistence type="inferred from homology"/>
<dbReference type="InterPro" id="IPR000150">
    <property type="entry name" value="Cof"/>
</dbReference>